<reference evidence="5 6" key="1">
    <citation type="submission" date="2022-05" db="EMBL/GenBank/DDBJ databases">
        <authorList>
            <consortium name="Genoscope - CEA"/>
            <person name="William W."/>
        </authorList>
    </citation>
    <scope>NUCLEOTIDE SEQUENCE [LARGE SCALE GENOMIC DNA]</scope>
</reference>
<evidence type="ECO:0000256" key="1">
    <source>
        <dbReference type="PROSITE-ProRule" id="PRU00076"/>
    </source>
</evidence>
<dbReference type="PROSITE" id="PS50026">
    <property type="entry name" value="EGF_3"/>
    <property type="match status" value="1"/>
</dbReference>
<evidence type="ECO:0000259" key="3">
    <source>
        <dbReference type="PROSITE" id="PS50022"/>
    </source>
</evidence>
<dbReference type="SUPFAM" id="SSF49785">
    <property type="entry name" value="Galactose-binding domain-like"/>
    <property type="match status" value="1"/>
</dbReference>
<dbReference type="InterPro" id="IPR000742">
    <property type="entry name" value="EGF"/>
</dbReference>
<comment type="caution">
    <text evidence="1">Lacks conserved residue(s) required for the propagation of feature annotation.</text>
</comment>
<dbReference type="InterPro" id="IPR008979">
    <property type="entry name" value="Galactose-bd-like_sf"/>
</dbReference>
<feature type="non-terminal residue" evidence="5">
    <location>
        <position position="443"/>
    </location>
</feature>
<keyword evidence="1" id="KW-1015">Disulfide bond</keyword>
<comment type="caution">
    <text evidence="5">The sequence shown here is derived from an EMBL/GenBank/DDBJ whole genome shotgun (WGS) entry which is preliminary data.</text>
</comment>
<dbReference type="PROSITE" id="PS00022">
    <property type="entry name" value="EGF_1"/>
    <property type="match status" value="1"/>
</dbReference>
<evidence type="ECO:0000313" key="5">
    <source>
        <dbReference type="EMBL" id="CAH3047107.1"/>
    </source>
</evidence>
<proteinExistence type="predicted"/>
<dbReference type="Gene3D" id="2.60.120.260">
    <property type="entry name" value="Galactose-binding domain-like"/>
    <property type="match status" value="1"/>
</dbReference>
<evidence type="ECO:0000313" key="6">
    <source>
        <dbReference type="Proteomes" id="UP001159405"/>
    </source>
</evidence>
<dbReference type="EMBL" id="CALNXK010000015">
    <property type="protein sequence ID" value="CAH3047107.1"/>
    <property type="molecule type" value="Genomic_DNA"/>
</dbReference>
<evidence type="ECO:0000259" key="4">
    <source>
        <dbReference type="PROSITE" id="PS50026"/>
    </source>
</evidence>
<evidence type="ECO:0000256" key="2">
    <source>
        <dbReference type="SAM" id="Phobius"/>
    </source>
</evidence>
<keyword evidence="2" id="KW-0812">Transmembrane</keyword>
<protein>
    <recommendedName>
        <fullName evidence="7">EGF-like domain-containing protein</fullName>
    </recommendedName>
</protein>
<dbReference type="PANTHER" id="PTHR24543">
    <property type="entry name" value="MULTICOPPER OXIDASE-RELATED"/>
    <property type="match status" value="1"/>
</dbReference>
<dbReference type="Pfam" id="PF00754">
    <property type="entry name" value="F5_F8_type_C"/>
    <property type="match status" value="1"/>
</dbReference>
<dbReference type="SUPFAM" id="SSF57196">
    <property type="entry name" value="EGF/Laminin"/>
    <property type="match status" value="1"/>
</dbReference>
<keyword evidence="2" id="KW-0472">Membrane</keyword>
<keyword evidence="6" id="KW-1185">Reference proteome</keyword>
<dbReference type="Pfam" id="PF00008">
    <property type="entry name" value="EGF"/>
    <property type="match status" value="1"/>
</dbReference>
<name>A0ABN8NBC6_9CNID</name>
<organism evidence="5 6">
    <name type="scientific">Porites lobata</name>
    <dbReference type="NCBI Taxonomy" id="104759"/>
    <lineage>
        <taxon>Eukaryota</taxon>
        <taxon>Metazoa</taxon>
        <taxon>Cnidaria</taxon>
        <taxon>Anthozoa</taxon>
        <taxon>Hexacorallia</taxon>
        <taxon>Scleractinia</taxon>
        <taxon>Fungiina</taxon>
        <taxon>Poritidae</taxon>
        <taxon>Porites</taxon>
    </lineage>
</organism>
<sequence>CGSSPCVNDGTCITVGRSYQCDCRRGFYGRQCQLGCGFRELGLKVPNTRRIPDKDITASSRKVEGRSSYRGRIGVEKFGSWEDGWCAASTDTAPYIQVFFGYLTNVTVIETEGVRDGATPMWVESFYVSTRNNSETESFVNYTEGGNIRIFRANEDINGRNVSLYGTSAHYIRIHPVTYHGTSPCLRMAMYGCDSEDFPSLGDVLQRSDDEPKERSSWFDTLIPAVIFIALLTAAIIFLLRSCRYVRKLKGYSELDEDGIYENIPIDASMFEVQTVAIDIGPEKSSSAVYGKGVWRETTFSLSRQVHQYHNAVYEEMDIDKTEYESQTLKVDVGADEVAKDVSYTKSILPEDTTSLSGLAFESQLMNEIYDDPFPGFFSTDAEEQEEIYEARYQNLVNEEDFEDDYDDVFPNFPSDDTHRMTLELSPQKTVLVEGIFSEENKV</sequence>
<feature type="disulfide bond" evidence="1">
    <location>
        <begin position="23"/>
        <end position="32"/>
    </location>
</feature>
<feature type="non-terminal residue" evidence="5">
    <location>
        <position position="1"/>
    </location>
</feature>
<dbReference type="PROSITE" id="PS50022">
    <property type="entry name" value="FA58C_3"/>
    <property type="match status" value="1"/>
</dbReference>
<dbReference type="Gene3D" id="2.10.25.10">
    <property type="entry name" value="Laminin"/>
    <property type="match status" value="1"/>
</dbReference>
<dbReference type="CDD" id="cd00054">
    <property type="entry name" value="EGF_CA"/>
    <property type="match status" value="1"/>
</dbReference>
<keyword evidence="1" id="KW-0245">EGF-like domain</keyword>
<evidence type="ECO:0008006" key="7">
    <source>
        <dbReference type="Google" id="ProtNLM"/>
    </source>
</evidence>
<gene>
    <name evidence="5" type="ORF">PLOB_00010073</name>
</gene>
<keyword evidence="2" id="KW-1133">Transmembrane helix</keyword>
<feature type="domain" description="EGF-like" evidence="4">
    <location>
        <begin position="1"/>
        <end position="33"/>
    </location>
</feature>
<accession>A0ABN8NBC6</accession>
<feature type="domain" description="F5/8 type C" evidence="3">
    <location>
        <begin position="36"/>
        <end position="193"/>
    </location>
</feature>
<dbReference type="InterPro" id="IPR000421">
    <property type="entry name" value="FA58C"/>
</dbReference>
<dbReference type="Proteomes" id="UP001159405">
    <property type="component" value="Unassembled WGS sequence"/>
</dbReference>
<dbReference type="PANTHER" id="PTHR24543:SF325">
    <property type="entry name" value="F5_8 TYPE C DOMAIN-CONTAINING PROTEIN"/>
    <property type="match status" value="1"/>
</dbReference>
<feature type="transmembrane region" description="Helical" evidence="2">
    <location>
        <begin position="222"/>
        <end position="240"/>
    </location>
</feature>
<dbReference type="CDD" id="cd00057">
    <property type="entry name" value="FA58C"/>
    <property type="match status" value="1"/>
</dbReference>